<proteinExistence type="predicted"/>
<dbReference type="AlphaFoldDB" id="A0AAV9EPN5"/>
<reference evidence="2" key="1">
    <citation type="journal article" date="2023" name="Nat. Commun.">
        <title>Diploid and tetraploid genomes of Acorus and the evolution of monocots.</title>
        <authorList>
            <person name="Ma L."/>
            <person name="Liu K.W."/>
            <person name="Li Z."/>
            <person name="Hsiao Y.Y."/>
            <person name="Qi Y."/>
            <person name="Fu T."/>
            <person name="Tang G.D."/>
            <person name="Zhang D."/>
            <person name="Sun W.H."/>
            <person name="Liu D.K."/>
            <person name="Li Y."/>
            <person name="Chen G.Z."/>
            <person name="Liu X.D."/>
            <person name="Liao X.Y."/>
            <person name="Jiang Y.T."/>
            <person name="Yu X."/>
            <person name="Hao Y."/>
            <person name="Huang J."/>
            <person name="Zhao X.W."/>
            <person name="Ke S."/>
            <person name="Chen Y.Y."/>
            <person name="Wu W.L."/>
            <person name="Hsu J.L."/>
            <person name="Lin Y.F."/>
            <person name="Huang M.D."/>
            <person name="Li C.Y."/>
            <person name="Huang L."/>
            <person name="Wang Z.W."/>
            <person name="Zhao X."/>
            <person name="Zhong W.Y."/>
            <person name="Peng D.H."/>
            <person name="Ahmad S."/>
            <person name="Lan S."/>
            <person name="Zhang J.S."/>
            <person name="Tsai W.C."/>
            <person name="Van de Peer Y."/>
            <person name="Liu Z.J."/>
        </authorList>
    </citation>
    <scope>NUCLEOTIDE SEQUENCE</scope>
    <source>
        <strain evidence="2">CP</strain>
    </source>
</reference>
<keyword evidence="3" id="KW-1185">Reference proteome</keyword>
<name>A0AAV9EPN5_ACOCL</name>
<sequence>MTMIVLMFKSLVRLGDGPGEAAGGVGVDDTLSQQSLAEGRESAEAGRQEDLLDAENYLFHFIITFMRCI</sequence>
<reference evidence="2" key="2">
    <citation type="submission" date="2023-06" db="EMBL/GenBank/DDBJ databases">
        <authorList>
            <person name="Ma L."/>
            <person name="Liu K.-W."/>
            <person name="Li Z."/>
            <person name="Hsiao Y.-Y."/>
            <person name="Qi Y."/>
            <person name="Fu T."/>
            <person name="Tang G."/>
            <person name="Zhang D."/>
            <person name="Sun W.-H."/>
            <person name="Liu D.-K."/>
            <person name="Li Y."/>
            <person name="Chen G.-Z."/>
            <person name="Liu X.-D."/>
            <person name="Liao X.-Y."/>
            <person name="Jiang Y.-T."/>
            <person name="Yu X."/>
            <person name="Hao Y."/>
            <person name="Huang J."/>
            <person name="Zhao X.-W."/>
            <person name="Ke S."/>
            <person name="Chen Y.-Y."/>
            <person name="Wu W.-L."/>
            <person name="Hsu J.-L."/>
            <person name="Lin Y.-F."/>
            <person name="Huang M.-D."/>
            <person name="Li C.-Y."/>
            <person name="Huang L."/>
            <person name="Wang Z.-W."/>
            <person name="Zhao X."/>
            <person name="Zhong W.-Y."/>
            <person name="Peng D.-H."/>
            <person name="Ahmad S."/>
            <person name="Lan S."/>
            <person name="Zhang J.-S."/>
            <person name="Tsai W.-C."/>
            <person name="Van De Peer Y."/>
            <person name="Liu Z.-J."/>
        </authorList>
    </citation>
    <scope>NUCLEOTIDE SEQUENCE</scope>
    <source>
        <strain evidence="2">CP</strain>
        <tissue evidence="2">Leaves</tissue>
    </source>
</reference>
<dbReference type="EMBL" id="JAUJYO010000005">
    <property type="protein sequence ID" value="KAK1315605.1"/>
    <property type="molecule type" value="Genomic_DNA"/>
</dbReference>
<evidence type="ECO:0000313" key="3">
    <source>
        <dbReference type="Proteomes" id="UP001180020"/>
    </source>
</evidence>
<accession>A0AAV9EPN5</accession>
<feature type="signal peptide" evidence="1">
    <location>
        <begin position="1"/>
        <end position="17"/>
    </location>
</feature>
<organism evidence="2 3">
    <name type="scientific">Acorus calamus</name>
    <name type="common">Sweet flag</name>
    <dbReference type="NCBI Taxonomy" id="4465"/>
    <lineage>
        <taxon>Eukaryota</taxon>
        <taxon>Viridiplantae</taxon>
        <taxon>Streptophyta</taxon>
        <taxon>Embryophyta</taxon>
        <taxon>Tracheophyta</taxon>
        <taxon>Spermatophyta</taxon>
        <taxon>Magnoliopsida</taxon>
        <taxon>Liliopsida</taxon>
        <taxon>Acoraceae</taxon>
        <taxon>Acorus</taxon>
    </lineage>
</organism>
<evidence type="ECO:0000313" key="2">
    <source>
        <dbReference type="EMBL" id="KAK1315605.1"/>
    </source>
</evidence>
<evidence type="ECO:0000256" key="1">
    <source>
        <dbReference type="SAM" id="SignalP"/>
    </source>
</evidence>
<comment type="caution">
    <text evidence="2">The sequence shown here is derived from an EMBL/GenBank/DDBJ whole genome shotgun (WGS) entry which is preliminary data.</text>
</comment>
<feature type="chain" id="PRO_5043485482" evidence="1">
    <location>
        <begin position="18"/>
        <end position="69"/>
    </location>
</feature>
<keyword evidence="1" id="KW-0732">Signal</keyword>
<dbReference type="Proteomes" id="UP001180020">
    <property type="component" value="Unassembled WGS sequence"/>
</dbReference>
<gene>
    <name evidence="2" type="ORF">QJS10_CPA05g01345</name>
</gene>
<protein>
    <submittedName>
        <fullName evidence="2">Uncharacterized protein</fullName>
    </submittedName>
</protein>